<organism evidence="2 3">
    <name type="scientific">Flagellimonas pacifica</name>
    <dbReference type="NCBI Taxonomy" id="1247520"/>
    <lineage>
        <taxon>Bacteria</taxon>
        <taxon>Pseudomonadati</taxon>
        <taxon>Bacteroidota</taxon>
        <taxon>Flavobacteriia</taxon>
        <taxon>Flavobacteriales</taxon>
        <taxon>Flavobacteriaceae</taxon>
        <taxon>Flagellimonas</taxon>
    </lineage>
</organism>
<keyword evidence="3" id="KW-1185">Reference proteome</keyword>
<dbReference type="EMBL" id="OBEH01000002">
    <property type="protein sequence ID" value="SNY99657.1"/>
    <property type="molecule type" value="Genomic_DNA"/>
</dbReference>
<evidence type="ECO:0000313" key="3">
    <source>
        <dbReference type="Proteomes" id="UP000219048"/>
    </source>
</evidence>
<keyword evidence="1" id="KW-0732">Signal</keyword>
<proteinExistence type="predicted"/>
<evidence type="ECO:0000256" key="1">
    <source>
        <dbReference type="SAM" id="SignalP"/>
    </source>
</evidence>
<feature type="chain" id="PRO_5012696093" evidence="1">
    <location>
        <begin position="22"/>
        <end position="191"/>
    </location>
</feature>
<accession>A0A285MSZ3</accession>
<feature type="signal peptide" evidence="1">
    <location>
        <begin position="1"/>
        <end position="21"/>
    </location>
</feature>
<protein>
    <submittedName>
        <fullName evidence="2">Uncharacterized protein</fullName>
    </submittedName>
</protein>
<name>A0A285MSZ3_9FLAO</name>
<reference evidence="3" key="1">
    <citation type="submission" date="2017-09" db="EMBL/GenBank/DDBJ databases">
        <authorList>
            <person name="Varghese N."/>
            <person name="Submissions S."/>
        </authorList>
    </citation>
    <scope>NUCLEOTIDE SEQUENCE [LARGE SCALE GENOMIC DNA]</scope>
    <source>
        <strain evidence="3">DSM 25885</strain>
    </source>
</reference>
<dbReference type="AlphaFoldDB" id="A0A285MSZ3"/>
<dbReference type="RefSeq" id="WP_097045138.1">
    <property type="nucleotide sequence ID" value="NZ_OBEH01000002.1"/>
</dbReference>
<gene>
    <name evidence="2" type="ORF">SAMN06265377_1468</name>
</gene>
<dbReference type="Proteomes" id="UP000219048">
    <property type="component" value="Unassembled WGS sequence"/>
</dbReference>
<sequence>MKTIKIITAITLFFISFASSSQIKNAPRETKNYKTGKPYQNIFCNGGNVHDNFRDIVDWVNQSNKSTYYNYLVQVTTVNPGRERNGSNIPTHYFTAWSQGNSEPLGDECAILIFKQMTYFSDRNKFSGNPDIVSYSFDPGANSVEVTLHSWGNVKTVYRNLKRVKNTIYHVGRDGSMLVFNLFKQRGPRIR</sequence>
<evidence type="ECO:0000313" key="2">
    <source>
        <dbReference type="EMBL" id="SNY99657.1"/>
    </source>
</evidence>